<dbReference type="SUPFAM" id="SSF51182">
    <property type="entry name" value="RmlC-like cupins"/>
    <property type="match status" value="1"/>
</dbReference>
<name>A0A543DNZ9_9PSEU</name>
<dbReference type="CDD" id="cd06992">
    <property type="entry name" value="cupin_GDO-like_C"/>
    <property type="match status" value="1"/>
</dbReference>
<evidence type="ECO:0000256" key="2">
    <source>
        <dbReference type="ARBA" id="ARBA00023002"/>
    </source>
</evidence>
<keyword evidence="2" id="KW-0560">Oxidoreductase</keyword>
<feature type="domain" description="Cupin type-2" evidence="3">
    <location>
        <begin position="97"/>
        <end position="163"/>
    </location>
</feature>
<dbReference type="PANTHER" id="PTHR41517:SF1">
    <property type="entry name" value="CUPIN"/>
    <property type="match status" value="1"/>
</dbReference>
<comment type="caution">
    <text evidence="4">The sequence shown here is derived from an EMBL/GenBank/DDBJ whole genome shotgun (WGS) entry which is preliminary data.</text>
</comment>
<dbReference type="RefSeq" id="WP_142054801.1">
    <property type="nucleotide sequence ID" value="NZ_VFPA01000002.1"/>
</dbReference>
<dbReference type="Gene3D" id="2.60.120.10">
    <property type="entry name" value="Jelly Rolls"/>
    <property type="match status" value="1"/>
</dbReference>
<gene>
    <name evidence="4" type="ORF">FB558_3544</name>
</gene>
<organism evidence="4 5">
    <name type="scientific">Pseudonocardia kunmingensis</name>
    <dbReference type="NCBI Taxonomy" id="630975"/>
    <lineage>
        <taxon>Bacteria</taxon>
        <taxon>Bacillati</taxon>
        <taxon>Actinomycetota</taxon>
        <taxon>Actinomycetes</taxon>
        <taxon>Pseudonocardiales</taxon>
        <taxon>Pseudonocardiaceae</taxon>
        <taxon>Pseudonocardia</taxon>
    </lineage>
</organism>
<evidence type="ECO:0000313" key="4">
    <source>
        <dbReference type="EMBL" id="TQM11013.1"/>
    </source>
</evidence>
<dbReference type="GO" id="GO:0051213">
    <property type="term" value="F:dioxygenase activity"/>
    <property type="evidence" value="ECO:0007669"/>
    <property type="project" value="UniProtKB-KW"/>
</dbReference>
<dbReference type="EMBL" id="VFPA01000002">
    <property type="protein sequence ID" value="TQM11013.1"/>
    <property type="molecule type" value="Genomic_DNA"/>
</dbReference>
<dbReference type="Pfam" id="PF07883">
    <property type="entry name" value="Cupin_2"/>
    <property type="match status" value="1"/>
</dbReference>
<proteinExistence type="predicted"/>
<keyword evidence="5" id="KW-1185">Reference proteome</keyword>
<protein>
    <submittedName>
        <fullName evidence="4">Gentisate 1,2-dioxygenase</fullName>
    </submittedName>
</protein>
<evidence type="ECO:0000256" key="1">
    <source>
        <dbReference type="ARBA" id="ARBA00022964"/>
    </source>
</evidence>
<dbReference type="AlphaFoldDB" id="A0A543DNZ9"/>
<dbReference type="InterPro" id="IPR047183">
    <property type="entry name" value="GDO-like"/>
</dbReference>
<evidence type="ECO:0000259" key="3">
    <source>
        <dbReference type="Pfam" id="PF07883"/>
    </source>
</evidence>
<keyword evidence="1 4" id="KW-0223">Dioxygenase</keyword>
<dbReference type="PANTHER" id="PTHR41517">
    <property type="entry name" value="1,2-DIOXYGENASE PROTEIN-RELATED"/>
    <property type="match status" value="1"/>
</dbReference>
<dbReference type="InterPro" id="IPR013096">
    <property type="entry name" value="Cupin_2"/>
</dbReference>
<sequence length="365" mass="39809">MVTTRFAADDDGDLDALYQDVAEADLQPLWLLKGLLPEQPSAMRPHVWRAKTLRHLAERAGDLVGIDRGGDRRVLGLAHPDLGGLPFATRTLWGAVQYLGPGELAPAHRHSPSAIRFVLEGSGVFTLVNGDPVRMEPGDLVLTPSYAWHEHHNPGNEPMIWFDGLDLPLIGNLDAVFFENGPDELTPYDEVPVSRSEQLHGTAGLRPLYVDSSLTQQPAEHRHSPLMTYRWVDTDRALDTMLAATGGRAAALRYVDPLTGRDMMPTLRGEMHRLLPGHRTPTTRTVGSGIWVVHRGTGASVINGVRYEWGAGDILVAPSWAAVDHEATDRADLFLLSDGPVIEAVGLARTETLAHPQTVTDTVSA</sequence>
<dbReference type="InterPro" id="IPR014710">
    <property type="entry name" value="RmlC-like_jellyroll"/>
</dbReference>
<dbReference type="InterPro" id="IPR011051">
    <property type="entry name" value="RmlC_Cupin_sf"/>
</dbReference>
<dbReference type="OrthoDB" id="285029at2"/>
<reference evidence="4 5" key="1">
    <citation type="submission" date="2019-06" db="EMBL/GenBank/DDBJ databases">
        <title>Sequencing the genomes of 1000 actinobacteria strains.</title>
        <authorList>
            <person name="Klenk H.-P."/>
        </authorList>
    </citation>
    <scope>NUCLEOTIDE SEQUENCE [LARGE SCALE GENOMIC DNA]</scope>
    <source>
        <strain evidence="4 5">DSM 45301</strain>
    </source>
</reference>
<accession>A0A543DNZ9</accession>
<dbReference type="Proteomes" id="UP000315677">
    <property type="component" value="Unassembled WGS sequence"/>
</dbReference>
<dbReference type="CDD" id="cd02216">
    <property type="entry name" value="cupin_GDO-like_N"/>
    <property type="match status" value="1"/>
</dbReference>
<evidence type="ECO:0000313" key="5">
    <source>
        <dbReference type="Proteomes" id="UP000315677"/>
    </source>
</evidence>